<evidence type="ECO:0000256" key="3">
    <source>
        <dbReference type="ARBA" id="ARBA00022801"/>
    </source>
</evidence>
<dbReference type="InterPro" id="IPR038765">
    <property type="entry name" value="Papain-like_cys_pep_sf"/>
</dbReference>
<comment type="similarity">
    <text evidence="1">Belongs to the peptidase C48 family.</text>
</comment>
<dbReference type="Pfam" id="PF02902">
    <property type="entry name" value="Peptidase_C48"/>
    <property type="match status" value="1"/>
</dbReference>
<keyword evidence="2" id="KW-0645">Protease</keyword>
<sequence>MTIFRVRCSSGTTMRDIVFTNEEEVEFNLGAIHQDNLGHEHRNDSDHSVPSISEDTFTVLKNEIVNVRRDMSLFQEKVLEEMIEYQKKVDSEFNGMREFVQESVKLILNKLRLVKQQSSEFVEKEHVDVIMYYLRKKLKYSVVKPIAYITTDVFFVKWIRSIHQQWLSLNEEMSCITPEHHVSQYIRGYKLLANVFWDSVDNIIIPVNVSELFHWILIVFRIRHRCLYVYDSMMGGVIHSKNVLDHVRSLSTMILMFLVATNFYGKRSDIDWHRKAAYIDKSLSEPLDYVILKDTPQQEPQYNDCGIFVCAFAEYVSHGMFDISSRFFDAVNYRIRYGALMPDGSRLMGQLVKVRQQEMLLASMVVSKDLGSSLEVQGHDSTSHKILQQ</sequence>
<dbReference type="OrthoDB" id="1295285at2759"/>
<dbReference type="EMBL" id="MLFT02000224">
    <property type="protein sequence ID" value="PHT28351.1"/>
    <property type="molecule type" value="Genomic_DNA"/>
</dbReference>
<dbReference type="PROSITE" id="PS50600">
    <property type="entry name" value="ULP_PROTEASE"/>
    <property type="match status" value="1"/>
</dbReference>
<keyword evidence="3" id="KW-0378">Hydrolase</keyword>
<feature type="domain" description="Ubiquitin-like protease family profile" evidence="4">
    <location>
        <begin position="104"/>
        <end position="316"/>
    </location>
</feature>
<accession>A0A2G2V5S8</accession>
<dbReference type="PANTHER" id="PTHR31470">
    <property type="entry name" value="CYSTEINE PROTEINASES SUPERFAMILY PROTEIN-RELATED-RELATED"/>
    <property type="match status" value="1"/>
</dbReference>
<gene>
    <name evidence="5" type="ORF">CQW23_32030</name>
</gene>
<name>A0A2G2V5S8_CAPBA</name>
<evidence type="ECO:0000313" key="5">
    <source>
        <dbReference type="EMBL" id="PHT28351.1"/>
    </source>
</evidence>
<evidence type="ECO:0000256" key="2">
    <source>
        <dbReference type="ARBA" id="ARBA00022670"/>
    </source>
</evidence>
<keyword evidence="6" id="KW-1185">Reference proteome</keyword>
<comment type="caution">
    <text evidence="5">The sequence shown here is derived from an EMBL/GenBank/DDBJ whole genome shotgun (WGS) entry which is preliminary data.</text>
</comment>
<evidence type="ECO:0000256" key="1">
    <source>
        <dbReference type="ARBA" id="ARBA00005234"/>
    </source>
</evidence>
<dbReference type="SUPFAM" id="SSF54001">
    <property type="entry name" value="Cysteine proteinases"/>
    <property type="match status" value="1"/>
</dbReference>
<dbReference type="GO" id="GO:0006508">
    <property type="term" value="P:proteolysis"/>
    <property type="evidence" value="ECO:0007669"/>
    <property type="project" value="UniProtKB-KW"/>
</dbReference>
<dbReference type="AlphaFoldDB" id="A0A2G2V5S8"/>
<proteinExistence type="inferred from homology"/>
<protein>
    <recommendedName>
        <fullName evidence="4">Ubiquitin-like protease family profile domain-containing protein</fullName>
    </recommendedName>
</protein>
<evidence type="ECO:0000313" key="6">
    <source>
        <dbReference type="Proteomes" id="UP000224567"/>
    </source>
</evidence>
<dbReference type="GO" id="GO:0008234">
    <property type="term" value="F:cysteine-type peptidase activity"/>
    <property type="evidence" value="ECO:0007669"/>
    <property type="project" value="InterPro"/>
</dbReference>
<reference evidence="6" key="2">
    <citation type="journal article" date="2017" name="J. Anim. Genet.">
        <title>Multiple reference genome sequences of hot pepper reveal the massive evolution of plant disease resistance genes by retroduplication.</title>
        <authorList>
            <person name="Kim S."/>
            <person name="Park J."/>
            <person name="Yeom S.-I."/>
            <person name="Kim Y.-M."/>
            <person name="Seo E."/>
            <person name="Kim K.-T."/>
            <person name="Kim M.-S."/>
            <person name="Lee J.M."/>
            <person name="Cheong K."/>
            <person name="Shin H.-S."/>
            <person name="Kim S.-B."/>
            <person name="Han K."/>
            <person name="Lee J."/>
            <person name="Park M."/>
            <person name="Lee H.-A."/>
            <person name="Lee H.-Y."/>
            <person name="Lee Y."/>
            <person name="Oh S."/>
            <person name="Lee J.H."/>
            <person name="Choi E."/>
            <person name="Choi E."/>
            <person name="Lee S.E."/>
            <person name="Jeon J."/>
            <person name="Kim H."/>
            <person name="Choi G."/>
            <person name="Song H."/>
            <person name="Lee J."/>
            <person name="Lee S.-C."/>
            <person name="Kwon J.-K."/>
            <person name="Lee H.-Y."/>
            <person name="Koo N."/>
            <person name="Hong Y."/>
            <person name="Kim R.W."/>
            <person name="Kang W.-H."/>
            <person name="Huh J.H."/>
            <person name="Kang B.-C."/>
            <person name="Yang T.-J."/>
            <person name="Lee Y.-H."/>
            <person name="Bennetzen J.L."/>
            <person name="Choi D."/>
        </authorList>
    </citation>
    <scope>NUCLEOTIDE SEQUENCE [LARGE SCALE GENOMIC DNA]</scope>
    <source>
        <strain evidence="6">cv. PBC81</strain>
    </source>
</reference>
<dbReference type="Gene3D" id="3.40.395.10">
    <property type="entry name" value="Adenoviral Proteinase, Chain A"/>
    <property type="match status" value="1"/>
</dbReference>
<dbReference type="InterPro" id="IPR003653">
    <property type="entry name" value="Peptidase_C48_C"/>
</dbReference>
<organism evidence="5 6">
    <name type="scientific">Capsicum baccatum</name>
    <name type="common">Peruvian pepper</name>
    <dbReference type="NCBI Taxonomy" id="33114"/>
    <lineage>
        <taxon>Eukaryota</taxon>
        <taxon>Viridiplantae</taxon>
        <taxon>Streptophyta</taxon>
        <taxon>Embryophyta</taxon>
        <taxon>Tracheophyta</taxon>
        <taxon>Spermatophyta</taxon>
        <taxon>Magnoliopsida</taxon>
        <taxon>eudicotyledons</taxon>
        <taxon>Gunneridae</taxon>
        <taxon>Pentapetalae</taxon>
        <taxon>asterids</taxon>
        <taxon>lamiids</taxon>
        <taxon>Solanales</taxon>
        <taxon>Solanaceae</taxon>
        <taxon>Solanoideae</taxon>
        <taxon>Capsiceae</taxon>
        <taxon>Capsicum</taxon>
    </lineage>
</organism>
<evidence type="ECO:0000259" key="4">
    <source>
        <dbReference type="PROSITE" id="PS50600"/>
    </source>
</evidence>
<dbReference type="Proteomes" id="UP000224567">
    <property type="component" value="Unassembled WGS sequence"/>
</dbReference>
<dbReference type="PANTHER" id="PTHR31470:SF56">
    <property type="entry name" value="ULP1 PROTEASE FAMILY, C-TERMINAL CATALYTIC DOMAIN CONTAINING PROTEIN"/>
    <property type="match status" value="1"/>
</dbReference>
<reference evidence="5 6" key="1">
    <citation type="journal article" date="2017" name="Genome Biol.">
        <title>New reference genome sequences of hot pepper reveal the massive evolution of plant disease-resistance genes by retroduplication.</title>
        <authorList>
            <person name="Kim S."/>
            <person name="Park J."/>
            <person name="Yeom S.I."/>
            <person name="Kim Y.M."/>
            <person name="Seo E."/>
            <person name="Kim K.T."/>
            <person name="Kim M.S."/>
            <person name="Lee J.M."/>
            <person name="Cheong K."/>
            <person name="Shin H.S."/>
            <person name="Kim S.B."/>
            <person name="Han K."/>
            <person name="Lee J."/>
            <person name="Park M."/>
            <person name="Lee H.A."/>
            <person name="Lee H.Y."/>
            <person name="Lee Y."/>
            <person name="Oh S."/>
            <person name="Lee J.H."/>
            <person name="Choi E."/>
            <person name="Choi E."/>
            <person name="Lee S.E."/>
            <person name="Jeon J."/>
            <person name="Kim H."/>
            <person name="Choi G."/>
            <person name="Song H."/>
            <person name="Lee J."/>
            <person name="Lee S.C."/>
            <person name="Kwon J.K."/>
            <person name="Lee H.Y."/>
            <person name="Koo N."/>
            <person name="Hong Y."/>
            <person name="Kim R.W."/>
            <person name="Kang W.H."/>
            <person name="Huh J.H."/>
            <person name="Kang B.C."/>
            <person name="Yang T.J."/>
            <person name="Lee Y.H."/>
            <person name="Bennetzen J.L."/>
            <person name="Choi D."/>
        </authorList>
    </citation>
    <scope>NUCLEOTIDE SEQUENCE [LARGE SCALE GENOMIC DNA]</scope>
    <source>
        <strain evidence="6">cv. PBC81</strain>
    </source>
</reference>